<dbReference type="Proteomes" id="UP001152172">
    <property type="component" value="Unassembled WGS sequence"/>
</dbReference>
<dbReference type="RefSeq" id="WP_269923338.1">
    <property type="nucleotide sequence ID" value="NZ_JAMKBI010000020.1"/>
</dbReference>
<gene>
    <name evidence="1" type="ORF">M9R61_18820</name>
</gene>
<protein>
    <submittedName>
        <fullName evidence="1">Anti-sigma-F factor Fin family protein</fullName>
    </submittedName>
</protein>
<sequence>MAMPIRYKCRHCETEIGQLPFDSIDDQFLKKHEITQEEQHIYIKNGAEGDYTVQCICEECQDSLQKFPNYYALKKWIQ</sequence>
<dbReference type="InterPro" id="IPR020115">
    <property type="entry name" value="Fin"/>
</dbReference>
<dbReference type="EMBL" id="JAMKBI010000020">
    <property type="protein sequence ID" value="MCZ8535357.1"/>
    <property type="molecule type" value="Genomic_DNA"/>
</dbReference>
<organism evidence="1 2">
    <name type="scientific">Psychrobacillus psychrodurans</name>
    <dbReference type="NCBI Taxonomy" id="126157"/>
    <lineage>
        <taxon>Bacteria</taxon>
        <taxon>Bacillati</taxon>
        <taxon>Bacillota</taxon>
        <taxon>Bacilli</taxon>
        <taxon>Bacillales</taxon>
        <taxon>Bacillaceae</taxon>
        <taxon>Psychrobacillus</taxon>
    </lineage>
</organism>
<dbReference type="Pfam" id="PF10955">
    <property type="entry name" value="Fin"/>
    <property type="match status" value="1"/>
</dbReference>
<keyword evidence="2" id="KW-1185">Reference proteome</keyword>
<evidence type="ECO:0000313" key="2">
    <source>
        <dbReference type="Proteomes" id="UP001152172"/>
    </source>
</evidence>
<accession>A0A9X3LC77</accession>
<dbReference type="AlphaFoldDB" id="A0A9X3LC77"/>
<name>A0A9X3LC77_9BACI</name>
<comment type="caution">
    <text evidence="1">The sequence shown here is derived from an EMBL/GenBank/DDBJ whole genome shotgun (WGS) entry which is preliminary data.</text>
</comment>
<reference evidence="1" key="1">
    <citation type="submission" date="2022-05" db="EMBL/GenBank/DDBJ databases">
        <authorList>
            <person name="Colautti A."/>
            <person name="Iacumin L."/>
        </authorList>
    </citation>
    <scope>NUCLEOTIDE SEQUENCE</scope>
    <source>
        <strain evidence="1">DSM 30747</strain>
    </source>
</reference>
<proteinExistence type="predicted"/>
<evidence type="ECO:0000313" key="1">
    <source>
        <dbReference type="EMBL" id="MCZ8535357.1"/>
    </source>
</evidence>
<dbReference type="GO" id="GO:0010468">
    <property type="term" value="P:regulation of gene expression"/>
    <property type="evidence" value="ECO:0007669"/>
    <property type="project" value="InterPro"/>
</dbReference>